<dbReference type="AlphaFoldDB" id="A0A5B7JQJ5"/>
<keyword evidence="2" id="KW-1185">Reference proteome</keyword>
<comment type="caution">
    <text evidence="1">The sequence shown here is derived from an EMBL/GenBank/DDBJ whole genome shotgun (WGS) entry which is preliminary data.</text>
</comment>
<reference evidence="1 2" key="1">
    <citation type="submission" date="2019-05" db="EMBL/GenBank/DDBJ databases">
        <title>Another draft genome of Portunus trituberculatus and its Hox gene families provides insights of decapod evolution.</title>
        <authorList>
            <person name="Jeong J.-H."/>
            <person name="Song I."/>
            <person name="Kim S."/>
            <person name="Choi T."/>
            <person name="Kim D."/>
            <person name="Ryu S."/>
            <person name="Kim W."/>
        </authorList>
    </citation>
    <scope>NUCLEOTIDE SEQUENCE [LARGE SCALE GENOMIC DNA]</scope>
    <source>
        <tissue evidence="1">Muscle</tissue>
    </source>
</reference>
<organism evidence="1 2">
    <name type="scientific">Portunus trituberculatus</name>
    <name type="common">Swimming crab</name>
    <name type="synonym">Neptunus trituberculatus</name>
    <dbReference type="NCBI Taxonomy" id="210409"/>
    <lineage>
        <taxon>Eukaryota</taxon>
        <taxon>Metazoa</taxon>
        <taxon>Ecdysozoa</taxon>
        <taxon>Arthropoda</taxon>
        <taxon>Crustacea</taxon>
        <taxon>Multicrustacea</taxon>
        <taxon>Malacostraca</taxon>
        <taxon>Eumalacostraca</taxon>
        <taxon>Eucarida</taxon>
        <taxon>Decapoda</taxon>
        <taxon>Pleocyemata</taxon>
        <taxon>Brachyura</taxon>
        <taxon>Eubrachyura</taxon>
        <taxon>Portunoidea</taxon>
        <taxon>Portunidae</taxon>
        <taxon>Portuninae</taxon>
        <taxon>Portunus</taxon>
    </lineage>
</organism>
<sequence length="42" mass="4607">MPHRCQHLPPSLHPYPAAAASPVPSTVCRRGEQRGLECIFVP</sequence>
<evidence type="ECO:0000313" key="1">
    <source>
        <dbReference type="EMBL" id="MPC98352.1"/>
    </source>
</evidence>
<dbReference type="EMBL" id="VSRR010113698">
    <property type="protein sequence ID" value="MPC98352.1"/>
    <property type="molecule type" value="Genomic_DNA"/>
</dbReference>
<protein>
    <submittedName>
        <fullName evidence="1">Uncharacterized protein</fullName>
    </submittedName>
</protein>
<accession>A0A5B7JQJ5</accession>
<gene>
    <name evidence="1" type="ORF">E2C01_093719</name>
</gene>
<proteinExistence type="predicted"/>
<evidence type="ECO:0000313" key="2">
    <source>
        <dbReference type="Proteomes" id="UP000324222"/>
    </source>
</evidence>
<name>A0A5B7JQJ5_PORTR</name>
<dbReference type="Proteomes" id="UP000324222">
    <property type="component" value="Unassembled WGS sequence"/>
</dbReference>